<dbReference type="EMBL" id="FQZL01000017">
    <property type="protein sequence ID" value="SHJ34210.1"/>
    <property type="molecule type" value="Genomic_DNA"/>
</dbReference>
<name>A0A1M6IIA3_9FIRM</name>
<dbReference type="Pfam" id="PF16653">
    <property type="entry name" value="Sacchrp_dh_C"/>
    <property type="match status" value="1"/>
</dbReference>
<evidence type="ECO:0000313" key="3">
    <source>
        <dbReference type="EMBL" id="SHJ34210.1"/>
    </source>
</evidence>
<organism evidence="3 4">
    <name type="scientific">Dethiosulfatibacter aminovorans DSM 17477</name>
    <dbReference type="NCBI Taxonomy" id="1121476"/>
    <lineage>
        <taxon>Bacteria</taxon>
        <taxon>Bacillati</taxon>
        <taxon>Bacillota</taxon>
        <taxon>Tissierellia</taxon>
        <taxon>Dethiosulfatibacter</taxon>
    </lineage>
</organism>
<dbReference type="AlphaFoldDB" id="A0A1M6IIA3"/>
<dbReference type="Gene3D" id="3.40.50.720">
    <property type="entry name" value="NAD(P)-binding Rossmann-like Domain"/>
    <property type="match status" value="1"/>
</dbReference>
<dbReference type="RefSeq" id="WP_073049763.1">
    <property type="nucleotide sequence ID" value="NZ_FQZL01000017.1"/>
</dbReference>
<dbReference type="STRING" id="1121476.SAMN02745751_02342"/>
<dbReference type="Pfam" id="PF03435">
    <property type="entry name" value="Sacchrp_dh_NADP"/>
    <property type="match status" value="1"/>
</dbReference>
<dbReference type="InterPro" id="IPR005097">
    <property type="entry name" value="Sacchrp_dh_NADP-bd"/>
</dbReference>
<keyword evidence="4" id="KW-1185">Reference proteome</keyword>
<evidence type="ECO:0000313" key="4">
    <source>
        <dbReference type="Proteomes" id="UP000184052"/>
    </source>
</evidence>
<accession>A0A1M6IIA3</accession>
<gene>
    <name evidence="3" type="ORF">SAMN02745751_02342</name>
</gene>
<dbReference type="InterPro" id="IPR036291">
    <property type="entry name" value="NAD(P)-bd_dom_sf"/>
</dbReference>
<sequence length="399" mass="45029">MSRVLIIGAGGVSGVVVAKCCQNPEVFEEICIASRTKSKCDDMKERFGGGKTKITTAQLDADNVEEIVALINDYKPEMVINVALPYQDLTIMDACLETGVHYLDTANYEPPEVPKFEYKWQWAYREKFEKAGLTAILGCGFDPGVTGVFSAYALKHYFDEIHYIDILDANGGDHGYPFATNFNPEINIREITSNGRYWQEGEWVETEPLEIKRVFDFDQVGEKDAYLLYHEELESLAMNMPGIKRIRFFMTFSQKYITHLNVLQNVGMTSIEPIEIEGKMIQPIHFLKAVLPDPASLGPRTVGKTNIGCIYQGVKDGKPVSYYVYNVCDHQACYKEVGSQAISYTTGVPAMIGAKMLIEGKWKKPGVYNVEEFDPDPFMEELNKQGLPWHENFNPTLVD</sequence>
<evidence type="ECO:0000259" key="1">
    <source>
        <dbReference type="Pfam" id="PF03435"/>
    </source>
</evidence>
<protein>
    <submittedName>
        <fullName evidence="3">Carboxynorspermidine dehydrogenase</fullName>
    </submittedName>
</protein>
<dbReference type="PANTHER" id="PTHR43796">
    <property type="entry name" value="CARBOXYNORSPERMIDINE SYNTHASE"/>
    <property type="match status" value="1"/>
</dbReference>
<dbReference type="Proteomes" id="UP000184052">
    <property type="component" value="Unassembled WGS sequence"/>
</dbReference>
<feature type="domain" description="Saccharopine dehydrogenase NADP binding" evidence="1">
    <location>
        <begin position="4"/>
        <end position="136"/>
    </location>
</feature>
<dbReference type="OrthoDB" id="9769367at2"/>
<evidence type="ECO:0000259" key="2">
    <source>
        <dbReference type="Pfam" id="PF16653"/>
    </source>
</evidence>
<dbReference type="SUPFAM" id="SSF51735">
    <property type="entry name" value="NAD(P)-binding Rossmann-fold domains"/>
    <property type="match status" value="1"/>
</dbReference>
<dbReference type="InterPro" id="IPR032095">
    <property type="entry name" value="Sacchrp_dh-like_C"/>
</dbReference>
<dbReference type="Gene3D" id="3.30.360.10">
    <property type="entry name" value="Dihydrodipicolinate Reductase, domain 2"/>
    <property type="match status" value="1"/>
</dbReference>
<feature type="domain" description="Saccharopine dehydrogenase-like C-terminal" evidence="2">
    <location>
        <begin position="140"/>
        <end position="387"/>
    </location>
</feature>
<proteinExistence type="predicted"/>
<dbReference type="PANTHER" id="PTHR43796:SF2">
    <property type="entry name" value="CARBOXYNORSPERMIDINE SYNTHASE"/>
    <property type="match status" value="1"/>
</dbReference>
<reference evidence="3 4" key="1">
    <citation type="submission" date="2016-11" db="EMBL/GenBank/DDBJ databases">
        <authorList>
            <person name="Jaros S."/>
            <person name="Januszkiewicz K."/>
            <person name="Wedrychowicz H."/>
        </authorList>
    </citation>
    <scope>NUCLEOTIDE SEQUENCE [LARGE SCALE GENOMIC DNA]</scope>
    <source>
        <strain evidence="3 4">DSM 17477</strain>
    </source>
</reference>